<evidence type="ECO:0000313" key="2">
    <source>
        <dbReference type="EMBL" id="NDY55649.1"/>
    </source>
</evidence>
<dbReference type="PANTHER" id="PTHR47515:SF1">
    <property type="entry name" value="BLR2054 PROTEIN"/>
    <property type="match status" value="1"/>
</dbReference>
<keyword evidence="3" id="KW-1185">Reference proteome</keyword>
<gene>
    <name evidence="2" type="ORF">G3N56_02690</name>
</gene>
<dbReference type="Proteomes" id="UP000469724">
    <property type="component" value="Unassembled WGS sequence"/>
</dbReference>
<dbReference type="PANTHER" id="PTHR47515">
    <property type="entry name" value="LOW CALCIUM RESPONSE LOCUS PROTEIN T"/>
    <property type="match status" value="1"/>
</dbReference>
<reference evidence="2 3" key="1">
    <citation type="submission" date="2020-02" db="EMBL/GenBank/DDBJ databases">
        <title>Comparative genomics of sulfur disproportionating microorganisms.</title>
        <authorList>
            <person name="Ward L.M."/>
            <person name="Bertran E."/>
            <person name="Johnston D.T."/>
        </authorList>
    </citation>
    <scope>NUCLEOTIDE SEQUENCE [LARGE SCALE GENOMIC DNA]</scope>
    <source>
        <strain evidence="2 3">DSM 3696</strain>
    </source>
</reference>
<evidence type="ECO:0000313" key="3">
    <source>
        <dbReference type="Proteomes" id="UP000469724"/>
    </source>
</evidence>
<evidence type="ECO:0000259" key="1">
    <source>
        <dbReference type="Pfam" id="PF13683"/>
    </source>
</evidence>
<dbReference type="SUPFAM" id="SSF53098">
    <property type="entry name" value="Ribonuclease H-like"/>
    <property type="match status" value="1"/>
</dbReference>
<dbReference type="InterPro" id="IPR001584">
    <property type="entry name" value="Integrase_cat-core"/>
</dbReference>
<dbReference type="Pfam" id="PF13683">
    <property type="entry name" value="rve_3"/>
    <property type="match status" value="1"/>
</dbReference>
<proteinExistence type="predicted"/>
<feature type="domain" description="Integrase catalytic" evidence="1">
    <location>
        <begin position="1"/>
        <end position="43"/>
    </location>
</feature>
<comment type="caution">
    <text evidence="2">The sequence shown here is derived from an EMBL/GenBank/DDBJ whole genome shotgun (WGS) entry which is preliminary data.</text>
</comment>
<dbReference type="EMBL" id="JAAGRQ010000007">
    <property type="protein sequence ID" value="NDY55649.1"/>
    <property type="molecule type" value="Genomic_DNA"/>
</dbReference>
<dbReference type="AlphaFoldDB" id="A0A7K3NK97"/>
<sequence length="51" mass="5909">MENGHIESFNGRLREECLNAQTFRSLAEAKRIIEDWRQDYNTCAPTALLPV</sequence>
<name>A0A7K3NK97_9BACT</name>
<organism evidence="2 3">
    <name type="scientific">Desulfolutivibrio sulfodismutans</name>
    <dbReference type="NCBI Taxonomy" id="63561"/>
    <lineage>
        <taxon>Bacteria</taxon>
        <taxon>Pseudomonadati</taxon>
        <taxon>Thermodesulfobacteriota</taxon>
        <taxon>Desulfovibrionia</taxon>
        <taxon>Desulfovibrionales</taxon>
        <taxon>Desulfovibrionaceae</taxon>
        <taxon>Desulfolutivibrio</taxon>
    </lineage>
</organism>
<dbReference type="GO" id="GO:0015074">
    <property type="term" value="P:DNA integration"/>
    <property type="evidence" value="ECO:0007669"/>
    <property type="project" value="InterPro"/>
</dbReference>
<dbReference type="InterPro" id="IPR012337">
    <property type="entry name" value="RNaseH-like_sf"/>
</dbReference>
<protein>
    <submittedName>
        <fullName evidence="2">Transposase</fullName>
    </submittedName>
</protein>
<accession>A0A7K3NK97</accession>